<evidence type="ECO:0000313" key="4">
    <source>
        <dbReference type="Proteomes" id="UP000001494"/>
    </source>
</evidence>
<proteinExistence type="inferred from homology"/>
<evidence type="ECO:0000313" key="3">
    <source>
        <dbReference type="EMBL" id="AEH63537.1"/>
    </source>
</evidence>
<dbReference type="KEGG" id="zmm:Zmob_1724"/>
<dbReference type="InterPro" id="IPR008266">
    <property type="entry name" value="Tyr_kinase_AS"/>
</dbReference>
<dbReference type="Gene3D" id="3.30.200.20">
    <property type="entry name" value="Phosphorylase Kinase, domain 1"/>
    <property type="match status" value="1"/>
</dbReference>
<dbReference type="EMBL" id="CP002850">
    <property type="protein sequence ID" value="AEH63537.1"/>
    <property type="molecule type" value="Genomic_DNA"/>
</dbReference>
<gene>
    <name evidence="3" type="ordered locus">Zmob_1724</name>
</gene>
<dbReference type="eggNOG" id="COG2334">
    <property type="taxonomic scope" value="Bacteria"/>
</dbReference>
<dbReference type="InterPro" id="IPR011009">
    <property type="entry name" value="Kinase-like_dom_sf"/>
</dbReference>
<dbReference type="GO" id="GO:0004413">
    <property type="term" value="F:homoserine kinase activity"/>
    <property type="evidence" value="ECO:0007669"/>
    <property type="project" value="TreeGrafter"/>
</dbReference>
<evidence type="ECO:0000256" key="1">
    <source>
        <dbReference type="ARBA" id="ARBA00038240"/>
    </source>
</evidence>
<dbReference type="Pfam" id="PF01636">
    <property type="entry name" value="APH"/>
    <property type="match status" value="1"/>
</dbReference>
<evidence type="ECO:0000259" key="2">
    <source>
        <dbReference type="Pfam" id="PF01636"/>
    </source>
</evidence>
<protein>
    <submittedName>
        <fullName evidence="3">Aminoglycoside phosphotransferase</fullName>
    </submittedName>
</protein>
<dbReference type="Proteomes" id="UP000001494">
    <property type="component" value="Chromosome"/>
</dbReference>
<feature type="domain" description="Aminoglycoside phosphotransferase" evidence="2">
    <location>
        <begin position="39"/>
        <end position="271"/>
    </location>
</feature>
<dbReference type="Gene3D" id="3.90.1200.10">
    <property type="match status" value="1"/>
</dbReference>
<accession>A0A0H3G8Q1</accession>
<organism evidence="3 4">
    <name type="scientific">Zymomonas mobilis subsp. mobilis (strain ATCC 10988 / DSM 424 / LMG 404 / NCIMB 8938 / NRRL B-806 / ZM1)</name>
    <dbReference type="NCBI Taxonomy" id="555217"/>
    <lineage>
        <taxon>Bacteria</taxon>
        <taxon>Pseudomonadati</taxon>
        <taxon>Pseudomonadota</taxon>
        <taxon>Alphaproteobacteria</taxon>
        <taxon>Sphingomonadales</taxon>
        <taxon>Zymomonadaceae</taxon>
        <taxon>Zymomonas</taxon>
    </lineage>
</organism>
<dbReference type="PANTHER" id="PTHR21064">
    <property type="entry name" value="AMINOGLYCOSIDE PHOSPHOTRANSFERASE DOMAIN-CONTAINING PROTEIN-RELATED"/>
    <property type="match status" value="1"/>
</dbReference>
<reference evidence="3 4" key="1">
    <citation type="journal article" date="2011" name="J. Bacteriol.">
        <title>Genome sequence of the ethanol-producing Zymomonas mobilis subsp. mobilis lectotype strain ATCC 10988.</title>
        <authorList>
            <person name="Pappas K.M."/>
            <person name="Kouvelis V.N."/>
            <person name="Saunders E."/>
            <person name="Brettin T.S."/>
            <person name="Bruce D."/>
            <person name="Detter C."/>
            <person name="Balakireva M."/>
            <person name="Han C.S."/>
            <person name="Savvakis G."/>
            <person name="Kyrpides N.C."/>
            <person name="Typas M.A."/>
        </authorList>
    </citation>
    <scope>NUCLEOTIDE SEQUENCE [LARGE SCALE GENOMIC DNA]</scope>
    <source>
        <strain evidence="4">ATCC 10988 / DSM 424 / CCUG 17860 / LMG 404 / NCIMB 8938 / NRRL B-806 / ZM1</strain>
    </source>
</reference>
<dbReference type="RefSeq" id="WP_014501233.1">
    <property type="nucleotide sequence ID" value="NC_017262.1"/>
</dbReference>
<dbReference type="PROSITE" id="PS00109">
    <property type="entry name" value="PROTEIN_KINASE_TYR"/>
    <property type="match status" value="1"/>
</dbReference>
<dbReference type="AlphaFoldDB" id="A0A0H3G8Q1"/>
<dbReference type="InterPro" id="IPR002575">
    <property type="entry name" value="Aminoglycoside_PTrfase"/>
</dbReference>
<dbReference type="SUPFAM" id="SSF56112">
    <property type="entry name" value="Protein kinase-like (PK-like)"/>
    <property type="match status" value="1"/>
</dbReference>
<dbReference type="InterPro" id="IPR050249">
    <property type="entry name" value="Pseudomonas-type_ThrB"/>
</dbReference>
<comment type="similarity">
    <text evidence="1">Belongs to the pseudomonas-type ThrB family.</text>
</comment>
<dbReference type="OrthoDB" id="241498at2"/>
<dbReference type="HOGENOM" id="CLU_044821_2_0_5"/>
<name>A0A0H3G8Q1_ZYMMA</name>
<sequence>MNSRHADNLDTSILSQLAAQAMEAYPKAYQGKIRLLTRSENATFHIAASSGENYALRLHRPHYHDKQSITGELAWLKALQEDIGLTVPQAIPDRDGEVIQTLKAPDGALRYAVLFNWVEGEMPTADLDPSLFQRLGEVTAHLHQHSQRWEKPDNFKRLIWNHENMVGADGYWGDWRATPGLDSNGIIIMREAMEQIGQSLEKFGQSSDRYGLIHADLRLTNILIHEGDTRAIDFDDCGTGWFLHDLAAAISFEEHNPAAPLWVENWLKGYDRVQSLSREEIDILPALFAQRRIQMTAWVGSHADTDMARSLGGDWLAHTVRLCRDYLDGKTPLGAA</sequence>
<keyword evidence="3" id="KW-0808">Transferase</keyword>
<dbReference type="PANTHER" id="PTHR21064:SF6">
    <property type="entry name" value="AMINOGLYCOSIDE PHOSPHOTRANSFERASE DOMAIN-CONTAINING PROTEIN"/>
    <property type="match status" value="1"/>
</dbReference>
<dbReference type="GO" id="GO:0009088">
    <property type="term" value="P:threonine biosynthetic process"/>
    <property type="evidence" value="ECO:0007669"/>
    <property type="project" value="TreeGrafter"/>
</dbReference>
<dbReference type="GO" id="GO:0004672">
    <property type="term" value="F:protein kinase activity"/>
    <property type="evidence" value="ECO:0007669"/>
    <property type="project" value="InterPro"/>
</dbReference>